<protein>
    <submittedName>
        <fullName evidence="1">Uncharacterized protein</fullName>
    </submittedName>
</protein>
<dbReference type="PATRIC" id="fig|1566026.4.peg.3729"/>
<proteinExistence type="predicted"/>
<evidence type="ECO:0000313" key="2">
    <source>
        <dbReference type="Proteomes" id="UP000036908"/>
    </source>
</evidence>
<comment type="caution">
    <text evidence="1">The sequence shown here is derived from an EMBL/GenBank/DDBJ whole genome shotgun (WGS) entry which is preliminary data.</text>
</comment>
<sequence length="296" mass="34434">MVFLMPRITKLASMFRHLSLIFVFLMFGFLANSQEGFRVILSSGKNYKKTEKGYFELKNGTPLSKKDQIEVLPNGLVILMDSEGRLLEIELEGQYNMATLDLKELYPPSELIYTEWEKFYNPKRNLEAWPPNEYAKEPSNFVDLHLNFPSSTEVYGRYIQLDWADIQDQYQVRFWNEYDQVFETHVVDSTHFSIDLLSNSLAFKGLFGVEVFAKNSKRSTGVYFLDKLSPPDKELLDQALNTFPEEGTMLTDLTKAIMFENRGLFADAATAYQNLIKQYGDLMIPFYQSYLDRFGY</sequence>
<dbReference type="AlphaFoldDB" id="A0A0L8ALI0"/>
<dbReference type="Proteomes" id="UP000036908">
    <property type="component" value="Unassembled WGS sequence"/>
</dbReference>
<dbReference type="EMBL" id="JSVA01000009">
    <property type="protein sequence ID" value="KOF03035.1"/>
    <property type="molecule type" value="Genomic_DNA"/>
</dbReference>
<keyword evidence="2" id="KW-1185">Reference proteome</keyword>
<accession>A0A0L8ALI0</accession>
<evidence type="ECO:0000313" key="1">
    <source>
        <dbReference type="EMBL" id="KOF03035.1"/>
    </source>
</evidence>
<gene>
    <name evidence="1" type="ORF">OB69_09455</name>
</gene>
<reference evidence="2" key="1">
    <citation type="submission" date="2014-11" db="EMBL/GenBank/DDBJ databases">
        <title>Genome sequencing of Roseivirga sp. D-25.</title>
        <authorList>
            <person name="Selvaratnam C."/>
            <person name="Thevarajoo S."/>
            <person name="Goh K.M."/>
            <person name="Eee R."/>
            <person name="Chan K.-G."/>
            <person name="Chong C.S."/>
        </authorList>
    </citation>
    <scope>NUCLEOTIDE SEQUENCE [LARGE SCALE GENOMIC DNA]</scope>
    <source>
        <strain evidence="2">D-25</strain>
    </source>
</reference>
<organism evidence="1 2">
    <name type="scientific">Roseivirga seohaensis subsp. aquiponti</name>
    <dbReference type="NCBI Taxonomy" id="1566026"/>
    <lineage>
        <taxon>Bacteria</taxon>
        <taxon>Pseudomonadati</taxon>
        <taxon>Bacteroidota</taxon>
        <taxon>Cytophagia</taxon>
        <taxon>Cytophagales</taxon>
        <taxon>Roseivirgaceae</taxon>
        <taxon>Roseivirga</taxon>
    </lineage>
</organism>
<name>A0A0L8ALI0_9BACT</name>